<evidence type="ECO:0000313" key="6">
    <source>
        <dbReference type="Proteomes" id="UP000507470"/>
    </source>
</evidence>
<proteinExistence type="predicted"/>
<dbReference type="CDD" id="cd01450">
    <property type="entry name" value="vWFA_subfamily_ECM"/>
    <property type="match status" value="1"/>
</dbReference>
<dbReference type="PANTHER" id="PTHR46534:SF1">
    <property type="entry name" value="IGGFC-BINDING PROTEIN N-TERMINAL DOMAIN-CONTAINING PROTEIN"/>
    <property type="match status" value="1"/>
</dbReference>
<dbReference type="Gene3D" id="2.20.100.10">
    <property type="entry name" value="Thrombospondin type-1 (TSP1) repeat"/>
    <property type="match status" value="3"/>
</dbReference>
<evidence type="ECO:0000259" key="4">
    <source>
        <dbReference type="PROSITE" id="PS50234"/>
    </source>
</evidence>
<dbReference type="Pfam" id="PF00092">
    <property type="entry name" value="VWA"/>
    <property type="match status" value="2"/>
</dbReference>
<dbReference type="FunFam" id="2.20.100.10:FF:000002">
    <property type="entry name" value="Unc-5 netrin receptor C"/>
    <property type="match status" value="1"/>
</dbReference>
<dbReference type="InterPro" id="IPR036383">
    <property type="entry name" value="TSP1_rpt_sf"/>
</dbReference>
<dbReference type="PROSITE" id="PS50234">
    <property type="entry name" value="VWFA"/>
    <property type="match status" value="2"/>
</dbReference>
<name>A0A6J8D8S1_MYTCO</name>
<dbReference type="Pfam" id="PF00008">
    <property type="entry name" value="EGF"/>
    <property type="match status" value="1"/>
</dbReference>
<comment type="caution">
    <text evidence="2">Lacks conserved residue(s) required for the propagation of feature annotation.</text>
</comment>
<feature type="disulfide bond" evidence="2">
    <location>
        <begin position="650"/>
        <end position="659"/>
    </location>
</feature>
<dbReference type="Gene3D" id="2.10.25.10">
    <property type="entry name" value="Laminin"/>
    <property type="match status" value="1"/>
</dbReference>
<feature type="domain" description="VWFA" evidence="4">
    <location>
        <begin position="670"/>
        <end position="840"/>
    </location>
</feature>
<sequence length="1045" mass="115702">MFLAVDGNWSSWSNVSSCSTSCGDGYVNRSRSCDNPSPADGGASCTGASNDTIVCNEVVCSAIHGSWGLWGTFSACSETCGDGTMVRNRSCDSPSPANGGLHCLGSRKEIVKCNNGPCPANDGNWGQWSSYSSCTVSCGGGAQYRNRTCNNPKPEYGGLFCNGTDIDFIECNPDDCPGLDNKGKEFIFGFMHNLEFLYYELTVFITTAFDEEVNVKIATPIFETIFSKTTTVRRNRIEKIQIDKSIMVSTNGIENKGLHIEAEKDIIVYAVNKAQFTSDAFLVLPVDALSNEYYVMTWYERSSFMVVCTEDNTDINLHFGGSAPTFKINGQTKGPFMSQDVNLNKFQTISFASDTGDFTGTHIFASKPVAVFGGSLCAQIGNGACDHLVQQMLPINKWGKDFVTIGMPNCASNDTFRIVTNQRNTIVNISGYSTYIFENPGDFITFSIPDMQFKTISSDKPISVAMFANGGCDKYDNGDPAMVLLPAIQQFASDYTFATIYLPGNDFTNSLVIVIADSYFDGLRFDGLALPATTWLPVEGRIDIKYTDFIISSGVHSIYHEDPAIKFLAVSTGIQRYNSYGYPAGVGIRKPRRKYDFQAHNCTDDLLFEGNTTDVGQKKCDFGLDPCKNSPCHNNGTCIARGWTNFKCICLPQFSGHTCVVDLCKPHPSDIVFVLDNSKSIGSKYFDTQKQYILNLIDKFDIQANNFEIAVVSFVSEAKIEVNFGTVKNYTDIKSKLSKMQFRDDVSQLHHGVAEGKRLLVDRFRRVNYVDVNKYLIILSDGLLSTPSAIQQIVSDDILTRIVAIGADVSHYYLQKITGKMSDVFPPNSDRLLHNMISELIHPVCNVCKESQETDLLIAVDVSRDMDSSDLTEVVPTLINNLLRKIGVENDIKISLLTFSDKIEIQFTNQTYTNDTKYRTIQKMSYFPAQNNIISNFSNILENTANLINNTDTGARVSAKKILLIISQFTFGVNDKAIEISQLMKKYAELFTIGLNLQEDSFQNMLDIASSSFHVGTMGTMFANQIDTFLEAFVNQLSYVKCSIN</sequence>
<dbReference type="PROSITE" id="PS50092">
    <property type="entry name" value="TSP1"/>
    <property type="match status" value="3"/>
</dbReference>
<reference evidence="5 6" key="1">
    <citation type="submission" date="2020-06" db="EMBL/GenBank/DDBJ databases">
        <authorList>
            <person name="Li R."/>
            <person name="Bekaert M."/>
        </authorList>
    </citation>
    <scope>NUCLEOTIDE SEQUENCE [LARGE SCALE GENOMIC DNA]</scope>
    <source>
        <strain evidence="6">wild</strain>
    </source>
</reference>
<evidence type="ECO:0000256" key="1">
    <source>
        <dbReference type="ARBA" id="ARBA00023157"/>
    </source>
</evidence>
<dbReference type="InterPro" id="IPR035234">
    <property type="entry name" value="IgGFc-bd_N"/>
</dbReference>
<dbReference type="PRINTS" id="PR00453">
    <property type="entry name" value="VWFADOMAIN"/>
</dbReference>
<dbReference type="InterPro" id="IPR000742">
    <property type="entry name" value="EGF"/>
</dbReference>
<dbReference type="AlphaFoldDB" id="A0A6J8D8S1"/>
<dbReference type="Gene3D" id="3.40.50.410">
    <property type="entry name" value="von Willebrand factor, type A domain"/>
    <property type="match status" value="2"/>
</dbReference>
<evidence type="ECO:0000259" key="3">
    <source>
        <dbReference type="PROSITE" id="PS50026"/>
    </source>
</evidence>
<dbReference type="SUPFAM" id="SSF82895">
    <property type="entry name" value="TSP-1 type 1 repeat"/>
    <property type="match status" value="3"/>
</dbReference>
<gene>
    <name evidence="5" type="ORF">MCOR_37380</name>
</gene>
<dbReference type="FunFam" id="2.20.100.10:FF:000001">
    <property type="entry name" value="semaphorin-5A isoform X1"/>
    <property type="match status" value="2"/>
</dbReference>
<dbReference type="Pfam" id="PF00090">
    <property type="entry name" value="TSP_1"/>
    <property type="match status" value="3"/>
</dbReference>
<dbReference type="Proteomes" id="UP000507470">
    <property type="component" value="Unassembled WGS sequence"/>
</dbReference>
<dbReference type="PROSITE" id="PS50026">
    <property type="entry name" value="EGF_3"/>
    <property type="match status" value="1"/>
</dbReference>
<feature type="domain" description="VWFA" evidence="4">
    <location>
        <begin position="855"/>
        <end position="1037"/>
    </location>
</feature>
<keyword evidence="1 2" id="KW-1015">Disulfide bond</keyword>
<dbReference type="SMART" id="SM00181">
    <property type="entry name" value="EGF"/>
    <property type="match status" value="1"/>
</dbReference>
<feature type="domain" description="EGF-like" evidence="3">
    <location>
        <begin position="623"/>
        <end position="660"/>
    </location>
</feature>
<accession>A0A6J8D8S1</accession>
<dbReference type="PANTHER" id="PTHR46534">
    <property type="entry name" value="IGGFC_BINDING DOMAIN-CONTAINING PROTEIN"/>
    <property type="match status" value="1"/>
</dbReference>
<dbReference type="SMART" id="SM00209">
    <property type="entry name" value="TSP1"/>
    <property type="match status" value="3"/>
</dbReference>
<dbReference type="CDD" id="cd00054">
    <property type="entry name" value="EGF_CA"/>
    <property type="match status" value="1"/>
</dbReference>
<dbReference type="InterPro" id="IPR036465">
    <property type="entry name" value="vWFA_dom_sf"/>
</dbReference>
<protein>
    <submittedName>
        <fullName evidence="5">Coadhesin,Thrombospondin-1,Mucin-like protein,Hemicentin-1,Thrombospondin-2</fullName>
    </submittedName>
</protein>
<dbReference type="InterPro" id="IPR000884">
    <property type="entry name" value="TSP1_rpt"/>
</dbReference>
<dbReference type="Pfam" id="PF17517">
    <property type="entry name" value="IgGFc_binding"/>
    <property type="match status" value="1"/>
</dbReference>
<dbReference type="SMART" id="SM00327">
    <property type="entry name" value="VWA"/>
    <property type="match status" value="2"/>
</dbReference>
<dbReference type="SUPFAM" id="SSF53300">
    <property type="entry name" value="vWA-like"/>
    <property type="match status" value="2"/>
</dbReference>
<evidence type="ECO:0000256" key="2">
    <source>
        <dbReference type="PROSITE-ProRule" id="PRU00076"/>
    </source>
</evidence>
<dbReference type="PROSITE" id="PS00022">
    <property type="entry name" value="EGF_1"/>
    <property type="match status" value="1"/>
</dbReference>
<dbReference type="EMBL" id="CACVKT020006772">
    <property type="protein sequence ID" value="CAC5403494.1"/>
    <property type="molecule type" value="Genomic_DNA"/>
</dbReference>
<keyword evidence="2" id="KW-0245">EGF-like domain</keyword>
<keyword evidence="6" id="KW-1185">Reference proteome</keyword>
<evidence type="ECO:0000313" key="5">
    <source>
        <dbReference type="EMBL" id="CAC5403494.1"/>
    </source>
</evidence>
<organism evidence="5 6">
    <name type="scientific">Mytilus coruscus</name>
    <name type="common">Sea mussel</name>
    <dbReference type="NCBI Taxonomy" id="42192"/>
    <lineage>
        <taxon>Eukaryota</taxon>
        <taxon>Metazoa</taxon>
        <taxon>Spiralia</taxon>
        <taxon>Lophotrochozoa</taxon>
        <taxon>Mollusca</taxon>
        <taxon>Bivalvia</taxon>
        <taxon>Autobranchia</taxon>
        <taxon>Pteriomorphia</taxon>
        <taxon>Mytilida</taxon>
        <taxon>Mytiloidea</taxon>
        <taxon>Mytilidae</taxon>
        <taxon>Mytilinae</taxon>
        <taxon>Mytilus</taxon>
    </lineage>
</organism>
<dbReference type="OrthoDB" id="6136119at2759"/>
<dbReference type="InterPro" id="IPR002035">
    <property type="entry name" value="VWF_A"/>
</dbReference>